<dbReference type="EMBL" id="JFHU01000171">
    <property type="protein sequence ID" value="EXX87009.1"/>
    <property type="molecule type" value="Genomic_DNA"/>
</dbReference>
<dbReference type="InterPro" id="IPR023430">
    <property type="entry name" value="Pept_HybD-like_dom_sf"/>
</dbReference>
<dbReference type="SUPFAM" id="SSF53163">
    <property type="entry name" value="HybD-like"/>
    <property type="match status" value="1"/>
</dbReference>
<dbReference type="Proteomes" id="UP000053750">
    <property type="component" value="Unassembled WGS sequence"/>
</dbReference>
<dbReference type="InterPro" id="IPR009665">
    <property type="entry name" value="YyaC"/>
</dbReference>
<dbReference type="Pfam" id="PF06866">
    <property type="entry name" value="DUF1256"/>
    <property type="match status" value="1"/>
</dbReference>
<keyword evidence="2" id="KW-1185">Reference proteome</keyword>
<protein>
    <submittedName>
        <fullName evidence="1">Sporulation protein</fullName>
    </submittedName>
</protein>
<name>A0A9W5W745_9BACL</name>
<proteinExistence type="predicted"/>
<dbReference type="NCBIfam" id="TIGR02841">
    <property type="entry name" value="spore_YyaC"/>
    <property type="match status" value="1"/>
</dbReference>
<gene>
    <name evidence="1" type="ORF">BG53_05010</name>
</gene>
<accession>A0A9W5W745</accession>
<comment type="caution">
    <text evidence="1">The sequence shown here is derived from an EMBL/GenBank/DDBJ whole genome shotgun (WGS) entry which is preliminary data.</text>
</comment>
<reference evidence="1 2" key="1">
    <citation type="submission" date="2014-02" db="EMBL/GenBank/DDBJ databases">
        <title>Genome sequence of Paenibacillus darwinianus reveals adaptive mechanisms for survival in Antarctic soils.</title>
        <authorList>
            <person name="Dsouza M."/>
            <person name="Taylor M.W."/>
            <person name="Turner S.J."/>
            <person name="Aislabie J."/>
        </authorList>
    </citation>
    <scope>NUCLEOTIDE SEQUENCE [LARGE SCALE GENOMIC DNA]</scope>
    <source>
        <strain evidence="1 2">CE1</strain>
    </source>
</reference>
<dbReference type="AlphaFoldDB" id="A0A9W5W745"/>
<evidence type="ECO:0000313" key="1">
    <source>
        <dbReference type="EMBL" id="EXX87009.1"/>
    </source>
</evidence>
<organism evidence="1 2">
    <name type="scientific">Paenibacillus darwinianus</name>
    <dbReference type="NCBI Taxonomy" id="1380763"/>
    <lineage>
        <taxon>Bacteria</taxon>
        <taxon>Bacillati</taxon>
        <taxon>Bacillota</taxon>
        <taxon>Bacilli</taxon>
        <taxon>Bacillales</taxon>
        <taxon>Paenibacillaceae</taxon>
        <taxon>Paenibacillus</taxon>
    </lineage>
</organism>
<evidence type="ECO:0000313" key="2">
    <source>
        <dbReference type="Proteomes" id="UP000053750"/>
    </source>
</evidence>
<sequence length="201" mass="21952">MMHHSHYLDKRSAGYLSEALINHFHKNEAAYREIVIVCVGTNRYTWDSLGPMVGSRLKASGKPGPVRIYGTLDQPVHALNLHKTMHHITAKHMEAYVVGVDACLGQFYKIGTLQLVEEPLQPGASQGKPLPPVGHIHFKGIINNHRALNTKVLEHTSLTFVAEMAAVMSDVLVRACREITPLLLPAAAPEASAPDRLSAGS</sequence>
<dbReference type="RefSeq" id="WP_051587781.1">
    <property type="nucleotide sequence ID" value="NZ_KK082266.1"/>
</dbReference>